<evidence type="ECO:0000313" key="4">
    <source>
        <dbReference type="Proteomes" id="UP000053669"/>
    </source>
</evidence>
<proteinExistence type="predicted"/>
<dbReference type="PANTHER" id="PTHR43433:SF5">
    <property type="entry name" value="AB HYDROLASE-1 DOMAIN-CONTAINING PROTEIN"/>
    <property type="match status" value="1"/>
</dbReference>
<dbReference type="InterPro" id="IPR000073">
    <property type="entry name" value="AB_hydrolase_1"/>
</dbReference>
<sequence length="281" mass="30221">MPFVSANGIKLHYQRTGQGERVLMIMGSSASGRVWTMHQTPALNRAGYQTLTFDNRGIPPTDVPPGDYTLEEMVADTVGLIDSLDYGPCQVVGTSLGAMIAQQLAAERPDLVRGAVLIATRARSDAYRKALTRADRALTADGVRLPRAYEAVHQVTQMLSPATLNDDRAVNMWLDLLELTGGESVGGGQSGVDTDADRRPLLSRISVPCRVISFTDDLVTPAALGAEVAADIPDCDHVEIGSCGHWGYLERPDEVNRAITDFLDKHSLDRHGAGASAVGRR</sequence>
<organism evidence="3 4">
    <name type="scientific">Streptomyces canus</name>
    <dbReference type="NCBI Taxonomy" id="58343"/>
    <lineage>
        <taxon>Bacteria</taxon>
        <taxon>Bacillati</taxon>
        <taxon>Actinomycetota</taxon>
        <taxon>Actinomycetes</taxon>
        <taxon>Kitasatosporales</taxon>
        <taxon>Streptomycetaceae</taxon>
        <taxon>Streptomyces</taxon>
        <taxon>Streptomyces aurantiacus group</taxon>
    </lineage>
</organism>
<keyword evidence="1" id="KW-0575">Peroxidase</keyword>
<dbReference type="AlphaFoldDB" id="A0A117QWM4"/>
<dbReference type="SUPFAM" id="SSF53474">
    <property type="entry name" value="alpha/beta-Hydrolases"/>
    <property type="match status" value="1"/>
</dbReference>
<name>A0A117QWM4_9ACTN</name>
<dbReference type="Proteomes" id="UP000053669">
    <property type="component" value="Unassembled WGS sequence"/>
</dbReference>
<dbReference type="Gene3D" id="3.40.50.1820">
    <property type="entry name" value="alpha/beta hydrolase"/>
    <property type="match status" value="1"/>
</dbReference>
<dbReference type="InterPro" id="IPR050471">
    <property type="entry name" value="AB_hydrolase"/>
</dbReference>
<keyword evidence="1" id="KW-0560">Oxidoreductase</keyword>
<dbReference type="RefSeq" id="WP_059210821.1">
    <property type="nucleotide sequence ID" value="NZ_KQ948675.1"/>
</dbReference>
<dbReference type="PRINTS" id="PR00412">
    <property type="entry name" value="EPOXHYDRLASE"/>
</dbReference>
<evidence type="ECO:0000256" key="1">
    <source>
        <dbReference type="ARBA" id="ARBA00022559"/>
    </source>
</evidence>
<gene>
    <name evidence="3" type="ORF">AQJ46_43155</name>
</gene>
<protein>
    <submittedName>
        <fullName evidence="3">Alpha/beta hydrolase</fullName>
    </submittedName>
</protein>
<evidence type="ECO:0000313" key="3">
    <source>
        <dbReference type="EMBL" id="KUN58391.1"/>
    </source>
</evidence>
<dbReference type="EMBL" id="LMWU01000059">
    <property type="protein sequence ID" value="KUN58391.1"/>
    <property type="molecule type" value="Genomic_DNA"/>
</dbReference>
<dbReference type="InterPro" id="IPR000639">
    <property type="entry name" value="Epox_hydrolase-like"/>
</dbReference>
<keyword evidence="3" id="KW-0378">Hydrolase</keyword>
<dbReference type="GO" id="GO:0004601">
    <property type="term" value="F:peroxidase activity"/>
    <property type="evidence" value="ECO:0007669"/>
    <property type="project" value="UniProtKB-KW"/>
</dbReference>
<accession>A0A117QWM4</accession>
<comment type="caution">
    <text evidence="3">The sequence shown here is derived from an EMBL/GenBank/DDBJ whole genome shotgun (WGS) entry which is preliminary data.</text>
</comment>
<dbReference type="InterPro" id="IPR029058">
    <property type="entry name" value="AB_hydrolase_fold"/>
</dbReference>
<evidence type="ECO:0000259" key="2">
    <source>
        <dbReference type="Pfam" id="PF00561"/>
    </source>
</evidence>
<feature type="domain" description="AB hydrolase-1" evidence="2">
    <location>
        <begin position="22"/>
        <end position="252"/>
    </location>
</feature>
<dbReference type="STRING" id="58343.AQJ46_43155"/>
<dbReference type="PANTHER" id="PTHR43433">
    <property type="entry name" value="HYDROLASE, ALPHA/BETA FOLD FAMILY PROTEIN"/>
    <property type="match status" value="1"/>
</dbReference>
<dbReference type="GO" id="GO:0016787">
    <property type="term" value="F:hydrolase activity"/>
    <property type="evidence" value="ECO:0007669"/>
    <property type="project" value="UniProtKB-KW"/>
</dbReference>
<dbReference type="Pfam" id="PF00561">
    <property type="entry name" value="Abhydrolase_1"/>
    <property type="match status" value="1"/>
</dbReference>
<reference evidence="3 4" key="1">
    <citation type="submission" date="2015-10" db="EMBL/GenBank/DDBJ databases">
        <title>Draft genome sequence of Streptomyces canus DSM 40017, type strain for the species Streptomyces canus.</title>
        <authorList>
            <person name="Ruckert C."/>
            <person name="Winkler A."/>
            <person name="Kalinowski J."/>
            <person name="Kampfer P."/>
            <person name="Glaeser S."/>
        </authorList>
    </citation>
    <scope>NUCLEOTIDE SEQUENCE [LARGE SCALE GENOMIC DNA]</scope>
    <source>
        <strain evidence="3 4">DSM 40017</strain>
    </source>
</reference>